<feature type="domain" description="Amidase" evidence="11">
    <location>
        <begin position="25"/>
        <end position="463"/>
    </location>
</feature>
<evidence type="ECO:0000256" key="10">
    <source>
        <dbReference type="HAMAP-Rule" id="MF_00120"/>
    </source>
</evidence>
<dbReference type="InterPro" id="IPR020556">
    <property type="entry name" value="Amidase_CS"/>
</dbReference>
<comment type="subunit">
    <text evidence="2 10">Heterotrimer of A, B and C subunits.</text>
</comment>
<evidence type="ECO:0000256" key="7">
    <source>
        <dbReference type="ARBA" id="ARBA00022840"/>
    </source>
</evidence>
<dbReference type="EC" id="6.3.5.7" evidence="3 10"/>
<evidence type="ECO:0000259" key="11">
    <source>
        <dbReference type="Pfam" id="PF01425"/>
    </source>
</evidence>
<dbReference type="EMBL" id="LT629751">
    <property type="protein sequence ID" value="SDR71614.1"/>
    <property type="molecule type" value="Genomic_DNA"/>
</dbReference>
<sequence>MHRLTLTQIARGLAAKDFSAVELSDALLARIAHLDPQLNSFITVTADEARAQAAAADARRASGESGALLGAPIAHKDLFCTRGVLTTCASKILHNFKAPYDATVVEKLASAGAVSLGKLNMDEFAMGSANESSHYGAVKNPWDLSRVPGGSSGGSAAAVAAGLIPAATGTDTGGSIRQPAALTNLTGLKPTYGRVSRWGMIAYASSLDQGGPIARSAEDCALLLGAMAGFDAKDSTSVDQPVDDYLAALNQPLAGLRIGLPKEYFGAGLDARIAEKVLAVVEELKKLGASVKDISLPNMQHAIPAYYVIAPAEASSNLSRFDGVRFGYRCENPVNLEDLYKRSRGEGFGAEVKRRIMVGTYALSAGYYDAYYLKAQKIRRLIKNDFVQAFAEVDLILGPTTPNPAWKLGAKSADPVSAYLEDIYTITANLAGIPGLSMPAGFVDGLPVGVQLLAPYFQEARLLNVAHQYQQVSDWHTRTPAGF</sequence>
<evidence type="ECO:0000256" key="8">
    <source>
        <dbReference type="ARBA" id="ARBA00022917"/>
    </source>
</evidence>
<dbReference type="Proteomes" id="UP000243359">
    <property type="component" value="Chromosome I"/>
</dbReference>
<keyword evidence="5 10" id="KW-0436">Ligase</keyword>
<dbReference type="GO" id="GO:0016740">
    <property type="term" value="F:transferase activity"/>
    <property type="evidence" value="ECO:0007669"/>
    <property type="project" value="UniProtKB-KW"/>
</dbReference>
<dbReference type="Gene3D" id="3.90.1300.10">
    <property type="entry name" value="Amidase signature (AS) domain"/>
    <property type="match status" value="1"/>
</dbReference>
<dbReference type="NCBIfam" id="TIGR00132">
    <property type="entry name" value="gatA"/>
    <property type="match status" value="1"/>
</dbReference>
<dbReference type="SUPFAM" id="SSF75304">
    <property type="entry name" value="Amidase signature (AS) enzymes"/>
    <property type="match status" value="1"/>
</dbReference>
<comment type="similarity">
    <text evidence="1 10">Belongs to the amidase family. GatA subfamily.</text>
</comment>
<keyword evidence="13" id="KW-1185">Reference proteome</keyword>
<dbReference type="GO" id="GO:0030956">
    <property type="term" value="C:glutamyl-tRNA(Gln) amidotransferase complex"/>
    <property type="evidence" value="ECO:0007669"/>
    <property type="project" value="InterPro"/>
</dbReference>
<evidence type="ECO:0000256" key="1">
    <source>
        <dbReference type="ARBA" id="ARBA00008069"/>
    </source>
</evidence>
<dbReference type="GO" id="GO:0050567">
    <property type="term" value="F:glutaminyl-tRNA synthase (glutamine-hydrolyzing) activity"/>
    <property type="evidence" value="ECO:0007669"/>
    <property type="project" value="UniProtKB-UniRule"/>
</dbReference>
<proteinExistence type="inferred from homology"/>
<dbReference type="InterPro" id="IPR023631">
    <property type="entry name" value="Amidase_dom"/>
</dbReference>
<dbReference type="PANTHER" id="PTHR11895:SF151">
    <property type="entry name" value="GLUTAMYL-TRNA(GLN) AMIDOTRANSFERASE SUBUNIT A"/>
    <property type="match status" value="1"/>
</dbReference>
<dbReference type="AlphaFoldDB" id="A0A1H1LAK6"/>
<dbReference type="OrthoDB" id="9811471at2"/>
<dbReference type="STRING" id="1392877.SAMN05216221_0081"/>
<evidence type="ECO:0000313" key="12">
    <source>
        <dbReference type="EMBL" id="SDR71614.1"/>
    </source>
</evidence>
<accession>A0A1H1LAK6</accession>
<feature type="active site" description="Acyl-ester intermediate" evidence="10">
    <location>
        <position position="175"/>
    </location>
</feature>
<dbReference type="InterPro" id="IPR000120">
    <property type="entry name" value="Amidase"/>
</dbReference>
<evidence type="ECO:0000256" key="9">
    <source>
        <dbReference type="ARBA" id="ARBA00047407"/>
    </source>
</evidence>
<dbReference type="HAMAP" id="MF_00120">
    <property type="entry name" value="GatA"/>
    <property type="match status" value="1"/>
</dbReference>
<feature type="active site" description="Charge relay system" evidence="10">
    <location>
        <position position="151"/>
    </location>
</feature>
<keyword evidence="6 10" id="KW-0547">Nucleotide-binding</keyword>
<reference evidence="13" key="1">
    <citation type="submission" date="2016-10" db="EMBL/GenBank/DDBJ databases">
        <authorList>
            <person name="Varghese N."/>
            <person name="Submissions S."/>
        </authorList>
    </citation>
    <scope>NUCLEOTIDE SEQUENCE [LARGE SCALE GENOMIC DNA]</scope>
    <source>
        <strain evidence="13">KCTC 32247</strain>
    </source>
</reference>
<comment type="function">
    <text evidence="10">Allows the formation of correctly charged Gln-tRNA(Gln) through the transamidation of misacylated Glu-tRNA(Gln) in organisms which lack glutaminyl-tRNA synthetase. The reaction takes place in the presence of glutamine and ATP through an activated gamma-phospho-Glu-tRNA(Gln).</text>
</comment>
<protein>
    <recommendedName>
        <fullName evidence="4 10">Glutamyl-tRNA(Gln) amidotransferase subunit A</fullName>
        <shortName evidence="10">Glu-ADT subunit A</shortName>
        <ecNumber evidence="3 10">6.3.5.7</ecNumber>
    </recommendedName>
</protein>
<evidence type="ECO:0000256" key="3">
    <source>
        <dbReference type="ARBA" id="ARBA00012739"/>
    </source>
</evidence>
<evidence type="ECO:0000256" key="5">
    <source>
        <dbReference type="ARBA" id="ARBA00022598"/>
    </source>
</evidence>
<dbReference type="PROSITE" id="PS00571">
    <property type="entry name" value="AMIDASES"/>
    <property type="match status" value="1"/>
</dbReference>
<keyword evidence="8 10" id="KW-0648">Protein biosynthesis</keyword>
<organism evidence="12 13">
    <name type="scientific">Pseudomonas oryzae</name>
    <dbReference type="NCBI Taxonomy" id="1392877"/>
    <lineage>
        <taxon>Bacteria</taxon>
        <taxon>Pseudomonadati</taxon>
        <taxon>Pseudomonadota</taxon>
        <taxon>Gammaproteobacteria</taxon>
        <taxon>Pseudomonadales</taxon>
        <taxon>Pseudomonadaceae</taxon>
        <taxon>Pseudomonas</taxon>
    </lineage>
</organism>
<dbReference type="InterPro" id="IPR036928">
    <property type="entry name" value="AS_sf"/>
</dbReference>
<keyword evidence="7 10" id="KW-0067">ATP-binding</keyword>
<dbReference type="InterPro" id="IPR004412">
    <property type="entry name" value="GatA"/>
</dbReference>
<evidence type="ECO:0000313" key="13">
    <source>
        <dbReference type="Proteomes" id="UP000243359"/>
    </source>
</evidence>
<evidence type="ECO:0000256" key="4">
    <source>
        <dbReference type="ARBA" id="ARBA00014428"/>
    </source>
</evidence>
<dbReference type="Pfam" id="PF01425">
    <property type="entry name" value="Amidase"/>
    <property type="match status" value="1"/>
</dbReference>
<name>A0A1H1LAK6_9PSED</name>
<feature type="active site" description="Charge relay system" evidence="10">
    <location>
        <position position="76"/>
    </location>
</feature>
<evidence type="ECO:0000256" key="2">
    <source>
        <dbReference type="ARBA" id="ARBA00011123"/>
    </source>
</evidence>
<dbReference type="GO" id="GO:0006412">
    <property type="term" value="P:translation"/>
    <property type="evidence" value="ECO:0007669"/>
    <property type="project" value="UniProtKB-UniRule"/>
</dbReference>
<keyword evidence="12" id="KW-0808">Transferase</keyword>
<evidence type="ECO:0000256" key="6">
    <source>
        <dbReference type="ARBA" id="ARBA00022741"/>
    </source>
</evidence>
<comment type="catalytic activity">
    <reaction evidence="9 10">
        <text>L-glutamyl-tRNA(Gln) + L-glutamine + ATP + H2O = L-glutaminyl-tRNA(Gln) + L-glutamate + ADP + phosphate + H(+)</text>
        <dbReference type="Rhea" id="RHEA:17521"/>
        <dbReference type="Rhea" id="RHEA-COMP:9681"/>
        <dbReference type="Rhea" id="RHEA-COMP:9684"/>
        <dbReference type="ChEBI" id="CHEBI:15377"/>
        <dbReference type="ChEBI" id="CHEBI:15378"/>
        <dbReference type="ChEBI" id="CHEBI:29985"/>
        <dbReference type="ChEBI" id="CHEBI:30616"/>
        <dbReference type="ChEBI" id="CHEBI:43474"/>
        <dbReference type="ChEBI" id="CHEBI:58359"/>
        <dbReference type="ChEBI" id="CHEBI:78520"/>
        <dbReference type="ChEBI" id="CHEBI:78521"/>
        <dbReference type="ChEBI" id="CHEBI:456216"/>
        <dbReference type="EC" id="6.3.5.7"/>
    </reaction>
</comment>
<gene>
    <name evidence="10" type="primary">gatA</name>
    <name evidence="12" type="ORF">SAMN05216221_0081</name>
</gene>
<dbReference type="GO" id="GO:0005524">
    <property type="term" value="F:ATP binding"/>
    <property type="evidence" value="ECO:0007669"/>
    <property type="project" value="UniProtKB-KW"/>
</dbReference>
<dbReference type="PANTHER" id="PTHR11895">
    <property type="entry name" value="TRANSAMIDASE"/>
    <property type="match status" value="1"/>
</dbReference>